<gene>
    <name evidence="3" type="ORF">CKA38_06785</name>
</gene>
<dbReference type="OrthoDB" id="9808398at2"/>
<dbReference type="RefSeq" id="WP_108826463.1">
    <property type="nucleotide sequence ID" value="NZ_CP023004.1"/>
</dbReference>
<dbReference type="Pfam" id="PF00561">
    <property type="entry name" value="Abhydrolase_1"/>
    <property type="match status" value="1"/>
</dbReference>
<evidence type="ECO:0000259" key="2">
    <source>
        <dbReference type="Pfam" id="PF00561"/>
    </source>
</evidence>
<protein>
    <submittedName>
        <fullName evidence="3">Alpha/beta hydrolase</fullName>
    </submittedName>
</protein>
<dbReference type="InterPro" id="IPR029058">
    <property type="entry name" value="AB_hydrolase_fold"/>
</dbReference>
<evidence type="ECO:0000313" key="4">
    <source>
        <dbReference type="Proteomes" id="UP000244896"/>
    </source>
</evidence>
<name>A0A2U8E764_9BACT</name>
<evidence type="ECO:0000256" key="1">
    <source>
        <dbReference type="ARBA" id="ARBA00022801"/>
    </source>
</evidence>
<dbReference type="Proteomes" id="UP000244896">
    <property type="component" value="Chromosome"/>
</dbReference>
<dbReference type="PRINTS" id="PR00111">
    <property type="entry name" value="ABHYDROLASE"/>
</dbReference>
<feature type="domain" description="AB hydrolase-1" evidence="2">
    <location>
        <begin position="20"/>
        <end position="184"/>
    </location>
</feature>
<proteinExistence type="predicted"/>
<dbReference type="PANTHER" id="PTHR46118:SF4">
    <property type="entry name" value="PROTEIN ABHD11"/>
    <property type="match status" value="1"/>
</dbReference>
<dbReference type="AlphaFoldDB" id="A0A2U8E764"/>
<evidence type="ECO:0000313" key="3">
    <source>
        <dbReference type="EMBL" id="AWI10565.1"/>
    </source>
</evidence>
<reference evidence="3 4" key="1">
    <citation type="journal article" date="2018" name="Syst. Appl. Microbiol.">
        <title>Ereboglobus luteus gen. nov. sp. nov. from cockroach guts, and new insights into the oxygen relationship of the genera Opitutus and Didymococcus (Verrucomicrobia: Opitutaceae).</title>
        <authorList>
            <person name="Tegtmeier D."/>
            <person name="Belitz A."/>
            <person name="Radek R."/>
            <person name="Heimerl T."/>
            <person name="Brune A."/>
        </authorList>
    </citation>
    <scope>NUCLEOTIDE SEQUENCE [LARGE SCALE GENOMIC DNA]</scope>
    <source>
        <strain evidence="3 4">Ho45</strain>
    </source>
</reference>
<sequence>MNSTNTVDLFCRDLGGEGRPPLVVLHGLLGASRNWQTTGGDLARAGAGHVLALDLRNHGRSSHADEMSYDAMVADVLAWMDARGLRRVSLMGHSMGGKVAMAMACRHPERVERLIVVDIAPKDYLSIAHRNEFAAMNELDLRALSSRAEAEMRFEARVGDWAMRKFLTTNLERDEAGGANGGGWKWVINLPVITAALPELEANPLREGERFDGGALFVTGGKSSYVNTAEGSDDRRVIARHFPNARIETIAASGHNPHMETRAEFVRLAESFLRE</sequence>
<accession>A0A2U8E764</accession>
<organism evidence="3 4">
    <name type="scientific">Ereboglobus luteus</name>
    <dbReference type="NCBI Taxonomy" id="1796921"/>
    <lineage>
        <taxon>Bacteria</taxon>
        <taxon>Pseudomonadati</taxon>
        <taxon>Verrucomicrobiota</taxon>
        <taxon>Opitutia</taxon>
        <taxon>Opitutales</taxon>
        <taxon>Opitutaceae</taxon>
        <taxon>Ereboglobus</taxon>
    </lineage>
</organism>
<keyword evidence="4" id="KW-1185">Reference proteome</keyword>
<dbReference type="GO" id="GO:0016787">
    <property type="term" value="F:hydrolase activity"/>
    <property type="evidence" value="ECO:0007669"/>
    <property type="project" value="UniProtKB-KW"/>
</dbReference>
<dbReference type="PANTHER" id="PTHR46118">
    <property type="entry name" value="PROTEIN ABHD11"/>
    <property type="match status" value="1"/>
</dbReference>
<keyword evidence="1 3" id="KW-0378">Hydrolase</keyword>
<dbReference type="InterPro" id="IPR000073">
    <property type="entry name" value="AB_hydrolase_1"/>
</dbReference>
<dbReference type="EMBL" id="CP023004">
    <property type="protein sequence ID" value="AWI10565.1"/>
    <property type="molecule type" value="Genomic_DNA"/>
</dbReference>
<dbReference type="Gene3D" id="3.40.50.1820">
    <property type="entry name" value="alpha/beta hydrolase"/>
    <property type="match status" value="1"/>
</dbReference>
<dbReference type="KEGG" id="elut:CKA38_06785"/>
<dbReference type="SUPFAM" id="SSF53474">
    <property type="entry name" value="alpha/beta-Hydrolases"/>
    <property type="match status" value="1"/>
</dbReference>